<dbReference type="InterPro" id="IPR001304">
    <property type="entry name" value="C-type_lectin-like"/>
</dbReference>
<dbReference type="AlphaFoldDB" id="A0A0R3PW12"/>
<dbReference type="OrthoDB" id="6133475at2759"/>
<dbReference type="Pfam" id="PF00059">
    <property type="entry name" value="Lectin_C"/>
    <property type="match status" value="1"/>
</dbReference>
<dbReference type="SUPFAM" id="SSF56436">
    <property type="entry name" value="C-type lectin-like"/>
    <property type="match status" value="1"/>
</dbReference>
<dbReference type="GO" id="GO:0009986">
    <property type="term" value="C:cell surface"/>
    <property type="evidence" value="ECO:0007669"/>
    <property type="project" value="TreeGrafter"/>
</dbReference>
<keyword evidence="1" id="KW-1133">Transmembrane helix</keyword>
<evidence type="ECO:0000259" key="3">
    <source>
        <dbReference type="PROSITE" id="PS50041"/>
    </source>
</evidence>
<dbReference type="EMBL" id="UYYA01004442">
    <property type="protein sequence ID" value="VDM61869.1"/>
    <property type="molecule type" value="Genomic_DNA"/>
</dbReference>
<evidence type="ECO:0000256" key="1">
    <source>
        <dbReference type="ARBA" id="ARBA00022989"/>
    </source>
</evidence>
<dbReference type="InterPro" id="IPR016187">
    <property type="entry name" value="CTDL_fold"/>
</dbReference>
<sequence>MVDQGPTLFKTIICLQYCRRVLPSSNLVCPNNWTRFRDSCYYFETTKMRYDLAEVRCLEKGSTLFVADSMEEWLTVLSQTPPDYWSWIGLEQQDDEKQPRWTTPGGMNVSEIEWLLSPRTSEMNGWNLIAKCVGYFRSSVISYAFFYYCGIGFNSICERNATLLANIWDESDRGF</sequence>
<evidence type="ECO:0000313" key="5">
    <source>
        <dbReference type="Proteomes" id="UP000267027"/>
    </source>
</evidence>
<evidence type="ECO:0000313" key="4">
    <source>
        <dbReference type="EMBL" id="VDM61869.1"/>
    </source>
</evidence>
<dbReference type="STRING" id="334426.A0A0R3PW12"/>
<proteinExistence type="predicted"/>
<keyword evidence="5" id="KW-1185">Reference proteome</keyword>
<name>A0A0R3PW12_ANGCS</name>
<protein>
    <submittedName>
        <fullName evidence="6">C-type lectin domain-containing protein</fullName>
    </submittedName>
</protein>
<dbReference type="PANTHER" id="PTHR46784:SF1">
    <property type="entry name" value="KILLER CELL LECTIN-LIKE RECEPTOR SUBFAMILY B MEMBER 1"/>
    <property type="match status" value="1"/>
</dbReference>
<dbReference type="InterPro" id="IPR051527">
    <property type="entry name" value="KLR_subfamily_B"/>
</dbReference>
<dbReference type="WBParaSite" id="ACOC_0001028301-mRNA-1">
    <property type="protein sequence ID" value="ACOC_0001028301-mRNA-1"/>
    <property type="gene ID" value="ACOC_0001028301"/>
</dbReference>
<dbReference type="InterPro" id="IPR016186">
    <property type="entry name" value="C-type_lectin-like/link_sf"/>
</dbReference>
<evidence type="ECO:0000313" key="6">
    <source>
        <dbReference type="WBParaSite" id="ACOC_0001028301-mRNA-1"/>
    </source>
</evidence>
<reference evidence="4 5" key="2">
    <citation type="submission" date="2018-11" db="EMBL/GenBank/DDBJ databases">
        <authorList>
            <consortium name="Pathogen Informatics"/>
        </authorList>
    </citation>
    <scope>NUCLEOTIDE SEQUENCE [LARGE SCALE GENOMIC DNA]</scope>
    <source>
        <strain evidence="4 5">Costa Rica</strain>
    </source>
</reference>
<reference evidence="6" key="1">
    <citation type="submission" date="2017-02" db="UniProtKB">
        <authorList>
            <consortium name="WormBaseParasite"/>
        </authorList>
    </citation>
    <scope>IDENTIFICATION</scope>
</reference>
<keyword evidence="1" id="KW-0812">Transmembrane</keyword>
<feature type="domain" description="C-type lectin" evidence="3">
    <location>
        <begin position="36"/>
        <end position="158"/>
    </location>
</feature>
<gene>
    <name evidence="4" type="ORF">ACOC_LOCUS10284</name>
</gene>
<accession>A0A0R3PW12</accession>
<dbReference type="PROSITE" id="PS50041">
    <property type="entry name" value="C_TYPE_LECTIN_2"/>
    <property type="match status" value="1"/>
</dbReference>
<organism evidence="6">
    <name type="scientific">Angiostrongylus costaricensis</name>
    <name type="common">Nematode worm</name>
    <dbReference type="NCBI Taxonomy" id="334426"/>
    <lineage>
        <taxon>Eukaryota</taxon>
        <taxon>Metazoa</taxon>
        <taxon>Ecdysozoa</taxon>
        <taxon>Nematoda</taxon>
        <taxon>Chromadorea</taxon>
        <taxon>Rhabditida</taxon>
        <taxon>Rhabditina</taxon>
        <taxon>Rhabditomorpha</taxon>
        <taxon>Strongyloidea</taxon>
        <taxon>Metastrongylidae</taxon>
        <taxon>Angiostrongylus</taxon>
    </lineage>
</organism>
<dbReference type="Gene3D" id="3.10.100.10">
    <property type="entry name" value="Mannose-Binding Protein A, subunit A"/>
    <property type="match status" value="1"/>
</dbReference>
<dbReference type="GO" id="GO:0038023">
    <property type="term" value="F:signaling receptor activity"/>
    <property type="evidence" value="ECO:0007669"/>
    <property type="project" value="TreeGrafter"/>
</dbReference>
<dbReference type="OMA" id="WNTAANC"/>
<keyword evidence="1" id="KW-0472">Membrane</keyword>
<dbReference type="Proteomes" id="UP000267027">
    <property type="component" value="Unassembled WGS sequence"/>
</dbReference>
<dbReference type="SMART" id="SM00034">
    <property type="entry name" value="CLECT"/>
    <property type="match status" value="1"/>
</dbReference>
<evidence type="ECO:0000256" key="2">
    <source>
        <dbReference type="ARBA" id="ARBA00023157"/>
    </source>
</evidence>
<dbReference type="GO" id="GO:0005886">
    <property type="term" value="C:plasma membrane"/>
    <property type="evidence" value="ECO:0007669"/>
    <property type="project" value="TreeGrafter"/>
</dbReference>
<dbReference type="PANTHER" id="PTHR46784">
    <property type="entry name" value="KILLER CELL LECTIN-LIKE RECEPTOR SUBFAMILY B MEMBER 1"/>
    <property type="match status" value="1"/>
</dbReference>
<keyword evidence="2" id="KW-1015">Disulfide bond</keyword>